<feature type="transmembrane region" description="Helical" evidence="18">
    <location>
        <begin position="310"/>
        <end position="331"/>
    </location>
</feature>
<evidence type="ECO:0000256" key="13">
    <source>
        <dbReference type="ARBA" id="ARBA00023136"/>
    </source>
</evidence>
<evidence type="ECO:0000256" key="10">
    <source>
        <dbReference type="ARBA" id="ARBA00022842"/>
    </source>
</evidence>
<dbReference type="GO" id="GO:0004016">
    <property type="term" value="F:adenylate cyclase activity"/>
    <property type="evidence" value="ECO:0007669"/>
    <property type="project" value="UniProtKB-EC"/>
</dbReference>
<comment type="cofactor">
    <cofactor evidence="2">
        <name>Mg(2+)</name>
        <dbReference type="ChEBI" id="CHEBI:18420"/>
    </cofactor>
</comment>
<evidence type="ECO:0000256" key="14">
    <source>
        <dbReference type="ARBA" id="ARBA00023180"/>
    </source>
</evidence>
<dbReference type="GO" id="GO:0046872">
    <property type="term" value="F:metal ion binding"/>
    <property type="evidence" value="ECO:0007669"/>
    <property type="project" value="UniProtKB-KW"/>
</dbReference>
<feature type="region of interest" description="Disordered" evidence="17">
    <location>
        <begin position="819"/>
        <end position="850"/>
    </location>
</feature>
<evidence type="ECO:0000256" key="5">
    <source>
        <dbReference type="ARBA" id="ARBA00022692"/>
    </source>
</evidence>
<keyword evidence="8" id="KW-0547">Nucleotide-binding</keyword>
<feature type="compositionally biased region" description="Low complexity" evidence="17">
    <location>
        <begin position="938"/>
        <end position="951"/>
    </location>
</feature>
<evidence type="ECO:0000256" key="17">
    <source>
        <dbReference type="SAM" id="MobiDB-lite"/>
    </source>
</evidence>
<feature type="region of interest" description="Disordered" evidence="17">
    <location>
        <begin position="699"/>
        <end position="724"/>
    </location>
</feature>
<feature type="compositionally biased region" description="Low complexity" evidence="17">
    <location>
        <begin position="1378"/>
        <end position="1395"/>
    </location>
</feature>
<keyword evidence="5 18" id="KW-0812">Transmembrane</keyword>
<dbReference type="GO" id="GO:0005524">
    <property type="term" value="F:ATP binding"/>
    <property type="evidence" value="ECO:0007669"/>
    <property type="project" value="UniProtKB-KW"/>
</dbReference>
<dbReference type="Pfam" id="PF00211">
    <property type="entry name" value="Guanylate_cyc"/>
    <property type="match status" value="1"/>
</dbReference>
<organism evidence="20 21">
    <name type="scientific">Aromia moschata</name>
    <dbReference type="NCBI Taxonomy" id="1265417"/>
    <lineage>
        <taxon>Eukaryota</taxon>
        <taxon>Metazoa</taxon>
        <taxon>Ecdysozoa</taxon>
        <taxon>Arthropoda</taxon>
        <taxon>Hexapoda</taxon>
        <taxon>Insecta</taxon>
        <taxon>Pterygota</taxon>
        <taxon>Neoptera</taxon>
        <taxon>Endopterygota</taxon>
        <taxon>Coleoptera</taxon>
        <taxon>Polyphaga</taxon>
        <taxon>Cucujiformia</taxon>
        <taxon>Chrysomeloidea</taxon>
        <taxon>Cerambycidae</taxon>
        <taxon>Cerambycinae</taxon>
        <taxon>Callichromatini</taxon>
        <taxon>Aromia</taxon>
    </lineage>
</organism>
<dbReference type="PANTHER" id="PTHR45627">
    <property type="entry name" value="ADENYLATE CYCLASE TYPE 1"/>
    <property type="match status" value="1"/>
</dbReference>
<feature type="compositionally biased region" description="Pro residues" evidence="17">
    <location>
        <begin position="1263"/>
        <end position="1275"/>
    </location>
</feature>
<feature type="compositionally biased region" description="Basic residues" evidence="17">
    <location>
        <begin position="893"/>
        <end position="909"/>
    </location>
</feature>
<keyword evidence="13 18" id="KW-0472">Membrane</keyword>
<evidence type="ECO:0000256" key="1">
    <source>
        <dbReference type="ARBA" id="ARBA00001593"/>
    </source>
</evidence>
<dbReference type="EC" id="4.6.1.1" evidence="4"/>
<comment type="catalytic activity">
    <reaction evidence="1">
        <text>ATP = 3',5'-cyclic AMP + diphosphate</text>
        <dbReference type="Rhea" id="RHEA:15389"/>
        <dbReference type="ChEBI" id="CHEBI:30616"/>
        <dbReference type="ChEBI" id="CHEBI:33019"/>
        <dbReference type="ChEBI" id="CHEBI:58165"/>
        <dbReference type="EC" id="4.6.1.1"/>
    </reaction>
</comment>
<evidence type="ECO:0000256" key="6">
    <source>
        <dbReference type="ARBA" id="ARBA00022723"/>
    </source>
</evidence>
<comment type="caution">
    <text evidence="20">The sequence shown here is derived from an EMBL/GenBank/DDBJ whole genome shotgun (WGS) entry which is preliminary data.</text>
</comment>
<feature type="transmembrane region" description="Helical" evidence="18">
    <location>
        <begin position="218"/>
        <end position="242"/>
    </location>
</feature>
<evidence type="ECO:0000256" key="3">
    <source>
        <dbReference type="ARBA" id="ARBA00004141"/>
    </source>
</evidence>
<dbReference type="PANTHER" id="PTHR45627:SF26">
    <property type="entry name" value="ADENYLATE CYCLASE TYPE 1"/>
    <property type="match status" value="1"/>
</dbReference>
<feature type="region of interest" description="Disordered" evidence="17">
    <location>
        <begin position="14"/>
        <end position="37"/>
    </location>
</feature>
<evidence type="ECO:0000313" key="20">
    <source>
        <dbReference type="EMBL" id="KAJ8959794.1"/>
    </source>
</evidence>
<feature type="compositionally biased region" description="Basic and acidic residues" evidence="17">
    <location>
        <begin position="1333"/>
        <end position="1352"/>
    </location>
</feature>
<dbReference type="GO" id="GO:0035556">
    <property type="term" value="P:intracellular signal transduction"/>
    <property type="evidence" value="ECO:0007669"/>
    <property type="project" value="InterPro"/>
</dbReference>
<evidence type="ECO:0000256" key="9">
    <source>
        <dbReference type="ARBA" id="ARBA00022840"/>
    </source>
</evidence>
<feature type="region of interest" description="Disordered" evidence="17">
    <location>
        <begin position="1446"/>
        <end position="1466"/>
    </location>
</feature>
<dbReference type="FunFam" id="3.30.70.1230:FF:000001">
    <property type="entry name" value="Adenylate cyclase"/>
    <property type="match status" value="1"/>
</dbReference>
<dbReference type="InterPro" id="IPR029787">
    <property type="entry name" value="Nucleotide_cyclase"/>
</dbReference>
<evidence type="ECO:0000256" key="8">
    <source>
        <dbReference type="ARBA" id="ARBA00022741"/>
    </source>
</evidence>
<dbReference type="EMBL" id="JAPWTK010000011">
    <property type="protein sequence ID" value="KAJ8959794.1"/>
    <property type="molecule type" value="Genomic_DNA"/>
</dbReference>
<feature type="transmembrane region" description="Helical" evidence="18">
    <location>
        <begin position="254"/>
        <end position="272"/>
    </location>
</feature>
<dbReference type="Proteomes" id="UP001162162">
    <property type="component" value="Unassembled WGS sequence"/>
</dbReference>
<feature type="region of interest" description="Disordered" evidence="17">
    <location>
        <begin position="744"/>
        <end position="802"/>
    </location>
</feature>
<dbReference type="InterPro" id="IPR001054">
    <property type="entry name" value="A/G_cyclase"/>
</dbReference>
<feature type="domain" description="Guanylate cyclase" evidence="19">
    <location>
        <begin position="463"/>
        <end position="607"/>
    </location>
</feature>
<dbReference type="Gene3D" id="3.30.70.1230">
    <property type="entry name" value="Nucleotide cyclase"/>
    <property type="match status" value="1"/>
</dbReference>
<dbReference type="CDD" id="cd07302">
    <property type="entry name" value="CHD"/>
    <property type="match status" value="1"/>
</dbReference>
<dbReference type="GO" id="GO:0007189">
    <property type="term" value="P:adenylate cyclase-activating G protein-coupled receptor signaling pathway"/>
    <property type="evidence" value="ECO:0007669"/>
    <property type="project" value="TreeGrafter"/>
</dbReference>
<keyword evidence="14" id="KW-0325">Glycoprotein</keyword>
<evidence type="ECO:0000259" key="19">
    <source>
        <dbReference type="PROSITE" id="PS50125"/>
    </source>
</evidence>
<keyword evidence="21" id="KW-1185">Reference proteome</keyword>
<dbReference type="SUPFAM" id="SSF55073">
    <property type="entry name" value="Nucleotide cyclase"/>
    <property type="match status" value="1"/>
</dbReference>
<evidence type="ECO:0000256" key="18">
    <source>
        <dbReference type="SAM" id="Phobius"/>
    </source>
</evidence>
<comment type="similarity">
    <text evidence="16">Belongs to the adenylyl cyclase class-4/guanylyl cyclase family.</text>
</comment>
<keyword evidence="10" id="KW-0460">Magnesium</keyword>
<evidence type="ECO:0000256" key="12">
    <source>
        <dbReference type="ARBA" id="ARBA00022998"/>
    </source>
</evidence>
<evidence type="ECO:0000256" key="15">
    <source>
        <dbReference type="ARBA" id="ARBA00023239"/>
    </source>
</evidence>
<dbReference type="PROSITE" id="PS50125">
    <property type="entry name" value="GUANYLATE_CYCLASE_2"/>
    <property type="match status" value="1"/>
</dbReference>
<reference evidence="20" key="1">
    <citation type="journal article" date="2023" name="Insect Mol. Biol.">
        <title>Genome sequencing provides insights into the evolution of gene families encoding plant cell wall-degrading enzymes in longhorned beetles.</title>
        <authorList>
            <person name="Shin N.R."/>
            <person name="Okamura Y."/>
            <person name="Kirsch R."/>
            <person name="Pauchet Y."/>
        </authorList>
    </citation>
    <scope>NUCLEOTIDE SEQUENCE</scope>
    <source>
        <strain evidence="20">AMC_N1</strain>
    </source>
</reference>
<keyword evidence="9" id="KW-0067">ATP-binding</keyword>
<evidence type="ECO:0000256" key="16">
    <source>
        <dbReference type="RuleBase" id="RU000405"/>
    </source>
</evidence>
<keyword evidence="11 18" id="KW-1133">Transmembrane helix</keyword>
<accession>A0AAV8Z973</accession>
<dbReference type="Pfam" id="PF06327">
    <property type="entry name" value="Adcy_cons_dom"/>
    <property type="match status" value="1"/>
</dbReference>
<feature type="transmembrane region" description="Helical" evidence="18">
    <location>
        <begin position="338"/>
        <end position="356"/>
    </location>
</feature>
<sequence length="1550" mass="173099">VLELQRVLHAEISPSQETCQPRETDSNRPTGLTKKDTVGNFHTLKNVLEGIKKEDAKEDLKGEKLFEVDRKGFKHSSGRLSESSHASRPAYNPCGWVGDGISHLPPNRPFTVGPVNFKSLQNKVTEKFKRPFKKRHSSVYHQPSNRVNKYLAQAIEARSVDREKSTHVNLFTLCFKDRHKENQYHDDLDVGYSSTLVCALVLLVLMGTLQAIVLPRTIILLLLFLVAFIWISVVLMLLLAVRLRWILWDISHSFVLRLAITVFTIVLIYAVAQVNVFTCRADVPCVVHSTANVTLDGGGLLETDHRACPLPQYIVLSCALGYLAVAIFLRLPILLKALLLLVMSTVYVLLIELSHIDLFLCYDIRVSSVIPLHVLSVVEVLMFVLAVLLHGRQVEWTARLDFLWQIQANEEKREMDALQHSNKRILFNLLPAHVATHFLDNQFRNNMNTLSQELYHQSYSRVGVVFASITNYHEFYTELDGNNQGVECLRLLNEIIADFDDLLSEERFKAIDKIKTVGSTYMAAVGLMPDSRILDDDENTAGTYLSTLVEFVFAMRDRLLNINENSYNNFMLRVGINIGPVVAGVIGARKPQYDIWGNTVNVASRMDSTGLPNHTQVTEEVYQVLKTYPYEFQCRGKVKVKGKGDMTTYFLIDRKQPGTLRVEELNSIRSNANNSNNINNMYGGVATPLALLHQGDVNGRSKHNAMQNRSAPREDSYRASGNAVRLPPLRESVQRELVSGCENEPLLPSASCKIPKNGKKQLLPSEDSLPPPPLPPHKSAFQQRQATPDMKYNPPWPRPQNPYAAINAQPVDSVKPYLKPLPKPPGKESPNRHHRKHHSMAPMPPPHQNKTPIIVAHQSLIPLPHQRTPERTPELLRNKVQTRHNPLSQTRHSPLHARHSPHHNRHSPLQRHYSDESLGGLYNTGAPQRIHSSADEISSLNHSPSISSSDESYSRTTDADASPCVSPPLPADTQQFLFPSDIQVNPLSSPEVSPRASLDYIPPNCSLRNNSTDRGNSKRNNLPPNAVLALAATCNTVDSSIVTSPPILDGEDSCRGESCASFEFVTRPKTKPASLLRTTSANGTAPPILPTKQILKQRSLDKQRMRNDSDSILECNKITNCKRSPSFKEAEEIRLLLKEDDRTTVCSEKSIKRDGCCQTDKKDLRKLRMSPSGIRDKISPNAKVNNVDSCENPIGPFEREIQKLLDEQNLLQNIPPKLELNQQNKDLALEPLVRYAPNNNNHQVGLAAIQALALGLRVHPPPTLPPLQCMSPPPRASSREGSLKRGASPGPSESNKQPKVSPLDRGPRSTEEADVDCDMPEVQRQDDDTDLESFERDEKRMEDEAAHPVDKELEAEVKRLLEEKIQEKLKNLENINLESQGAASAGTAAEGSASEWSEDEEGGASEPLLNDRESTGYTTDDPALENISMLNETGLTDAEGALSDVNSAYNDHNHEGDMDDNTSMSSRASSRIFDSDAMMSLDSLSALYDSEYDNCYRTDDDLNAVPDLDRLNYFSVPADDVHLANIRSMSESITRNFGQPRSETDPDSDV</sequence>
<keyword evidence="15 16" id="KW-0456">Lyase</keyword>
<dbReference type="GO" id="GO:0005886">
    <property type="term" value="C:plasma membrane"/>
    <property type="evidence" value="ECO:0007669"/>
    <property type="project" value="InterPro"/>
</dbReference>
<dbReference type="GO" id="GO:0006171">
    <property type="term" value="P:cAMP biosynthetic process"/>
    <property type="evidence" value="ECO:0007669"/>
    <property type="project" value="UniProtKB-KW"/>
</dbReference>
<dbReference type="InterPro" id="IPR018297">
    <property type="entry name" value="A/G_cyclase_CS"/>
</dbReference>
<keyword evidence="6" id="KW-0479">Metal-binding</keyword>
<feature type="region of interest" description="Disordered" evidence="17">
    <location>
        <begin position="882"/>
        <end position="972"/>
    </location>
</feature>
<dbReference type="PROSITE" id="PS00452">
    <property type="entry name" value="GUANYLATE_CYCLASE_1"/>
    <property type="match status" value="1"/>
</dbReference>
<feature type="region of interest" description="Disordered" evidence="17">
    <location>
        <begin position="987"/>
        <end position="1020"/>
    </location>
</feature>
<dbReference type="InterPro" id="IPR009398">
    <property type="entry name" value="Adcy_conserved_dom"/>
</dbReference>
<keyword evidence="12" id="KW-0115">cAMP biosynthesis</keyword>
<keyword evidence="7" id="KW-0677">Repeat</keyword>
<proteinExistence type="inferred from homology"/>
<dbReference type="SMART" id="SM00044">
    <property type="entry name" value="CYCc"/>
    <property type="match status" value="1"/>
</dbReference>
<feature type="transmembrane region" description="Helical" evidence="18">
    <location>
        <begin position="190"/>
        <end position="212"/>
    </location>
</feature>
<name>A0AAV8Z973_9CUCU</name>
<gene>
    <name evidence="20" type="ORF">NQ318_011526</name>
</gene>
<evidence type="ECO:0000256" key="2">
    <source>
        <dbReference type="ARBA" id="ARBA00001946"/>
    </source>
</evidence>
<protein>
    <recommendedName>
        <fullName evidence="4">adenylate cyclase</fullName>
        <ecNumber evidence="4">4.6.1.1</ecNumber>
    </recommendedName>
</protein>
<evidence type="ECO:0000256" key="7">
    <source>
        <dbReference type="ARBA" id="ARBA00022737"/>
    </source>
</evidence>
<comment type="subcellular location">
    <subcellularLocation>
        <location evidence="3">Membrane</location>
        <topology evidence="3">Multi-pass membrane protein</topology>
    </subcellularLocation>
</comment>
<feature type="region of interest" description="Disordered" evidence="17">
    <location>
        <begin position="1263"/>
        <end position="1352"/>
    </location>
</feature>
<feature type="compositionally biased region" description="Polar residues" evidence="17">
    <location>
        <begin position="883"/>
        <end position="892"/>
    </location>
</feature>
<evidence type="ECO:0000256" key="11">
    <source>
        <dbReference type="ARBA" id="ARBA00022989"/>
    </source>
</evidence>
<feature type="transmembrane region" description="Helical" evidence="18">
    <location>
        <begin position="368"/>
        <end position="389"/>
    </location>
</feature>
<evidence type="ECO:0000256" key="4">
    <source>
        <dbReference type="ARBA" id="ARBA00012201"/>
    </source>
</evidence>
<feature type="non-terminal residue" evidence="20">
    <location>
        <position position="1"/>
    </location>
</feature>
<feature type="region of interest" description="Disordered" evidence="17">
    <location>
        <begin position="1371"/>
        <end position="1425"/>
    </location>
</feature>
<evidence type="ECO:0000313" key="21">
    <source>
        <dbReference type="Proteomes" id="UP001162162"/>
    </source>
</evidence>